<keyword evidence="5 8" id="KW-0812">Transmembrane</keyword>
<proteinExistence type="inferred from homology"/>
<sequence length="306" mass="33307">MNVNHISNLWIQRSAWLIAIRPKTLGAAVAPVLIGTALAISDGMFHLLSCLLCFLASILIQIGTNFSNDYYDFLKGADTTERLGPKRVTQSGLLEPDAVKKLFIIVFGLAVLCGVFLVVRGGWPILLIGLLSIASGILYTGGPFPLAYHGFGDIFVLLFFGPIAVSGTYYVQALEWRELTILAGLIPGLTATALISINNLRDAPTDVKVNKRTLAVKFGENFVRREIQFALILSGVLPILLVVMKPSQWPALFSLLVLWPIFGVIKVVLSDTKGCELNVVLVTTGKILLIQSLLFSVGWTAPVFLR</sequence>
<evidence type="ECO:0000256" key="1">
    <source>
        <dbReference type="ARBA" id="ARBA00004141"/>
    </source>
</evidence>
<dbReference type="InterPro" id="IPR000537">
    <property type="entry name" value="UbiA_prenyltransferase"/>
</dbReference>
<dbReference type="PIRSF" id="PIRSF005355">
    <property type="entry name" value="UBIAD1"/>
    <property type="match status" value="1"/>
</dbReference>
<comment type="similarity">
    <text evidence="8">Belongs to the MenA family. Type 1 subfamily.</text>
</comment>
<dbReference type="NCBIfam" id="TIGR00751">
    <property type="entry name" value="menA"/>
    <property type="match status" value="1"/>
</dbReference>
<gene>
    <name evidence="8" type="primary">menA</name>
    <name evidence="10" type="ORF">CMN54_12020</name>
</gene>
<feature type="transmembrane region" description="Helical" evidence="8">
    <location>
        <begin position="179"/>
        <end position="197"/>
    </location>
</feature>
<feature type="transmembrane region" description="Helical" evidence="8">
    <location>
        <begin position="251"/>
        <end position="269"/>
    </location>
</feature>
<dbReference type="UniPathway" id="UPA00079">
    <property type="reaction ID" value="UER00168"/>
</dbReference>
<comment type="pathway">
    <text evidence="8">Quinol/quinone metabolism; menaquinone biosynthesis; menaquinol from 1,4-dihydroxy-2-naphthoate: step 1/2.</text>
</comment>
<dbReference type="GO" id="GO:0009234">
    <property type="term" value="P:menaquinone biosynthetic process"/>
    <property type="evidence" value="ECO:0007669"/>
    <property type="project" value="UniProtKB-UniRule"/>
</dbReference>
<dbReference type="Pfam" id="PF01040">
    <property type="entry name" value="UbiA"/>
    <property type="match status" value="1"/>
</dbReference>
<name>A0A2D6YLW4_9DELT</name>
<evidence type="ECO:0000256" key="6">
    <source>
        <dbReference type="ARBA" id="ARBA00022989"/>
    </source>
</evidence>
<dbReference type="NCBIfam" id="NF004751">
    <property type="entry name" value="PRK06080.1-3"/>
    <property type="match status" value="1"/>
</dbReference>
<keyword evidence="3 8" id="KW-1003">Cell membrane</keyword>
<comment type="function">
    <text evidence="8">Conversion of 1,4-dihydroxy-2-naphthoate (DHNA) to demethylmenaquinone (DMK).</text>
</comment>
<dbReference type="InterPro" id="IPR026046">
    <property type="entry name" value="UBIAD1"/>
</dbReference>
<comment type="catalytic activity">
    <reaction evidence="8">
        <text>an all-trans-polyprenyl diphosphate + 1,4-dihydroxy-2-naphthoate + H(+) = a 2-demethylmenaquinol + CO2 + diphosphate</text>
        <dbReference type="Rhea" id="RHEA:26478"/>
        <dbReference type="Rhea" id="RHEA-COMP:9563"/>
        <dbReference type="Rhea" id="RHEA-COMP:9564"/>
        <dbReference type="ChEBI" id="CHEBI:11173"/>
        <dbReference type="ChEBI" id="CHEBI:15378"/>
        <dbReference type="ChEBI" id="CHEBI:16526"/>
        <dbReference type="ChEBI" id="CHEBI:33019"/>
        <dbReference type="ChEBI" id="CHEBI:55437"/>
        <dbReference type="ChEBI" id="CHEBI:58914"/>
        <dbReference type="EC" id="2.5.1.74"/>
    </reaction>
</comment>
<dbReference type="Gene3D" id="1.10.357.140">
    <property type="entry name" value="UbiA prenyltransferase"/>
    <property type="match status" value="1"/>
</dbReference>
<evidence type="ECO:0000313" key="11">
    <source>
        <dbReference type="Proteomes" id="UP000226525"/>
    </source>
</evidence>
<dbReference type="EMBL" id="NZEX01000138">
    <property type="protein sequence ID" value="MAH64144.1"/>
    <property type="molecule type" value="Genomic_DNA"/>
</dbReference>
<evidence type="ECO:0000313" key="10">
    <source>
        <dbReference type="EMBL" id="MAH64144.1"/>
    </source>
</evidence>
<protein>
    <recommendedName>
        <fullName evidence="8 9">1,4-dihydroxy-2-naphthoate octaprenyltransferase</fullName>
        <shortName evidence="8">DHNA-octaprenyltransferase</shortName>
        <ecNumber evidence="8 9">2.5.1.74</ecNumber>
    </recommendedName>
</protein>
<keyword evidence="2 8" id="KW-0474">Menaquinone biosynthesis</keyword>
<keyword evidence="4 8" id="KW-0808">Transferase</keyword>
<dbReference type="AlphaFoldDB" id="A0A2D6YLW4"/>
<feature type="transmembrane region" description="Helical" evidence="8">
    <location>
        <begin position="47"/>
        <end position="66"/>
    </location>
</feature>
<dbReference type="GO" id="GO:0005886">
    <property type="term" value="C:plasma membrane"/>
    <property type="evidence" value="ECO:0007669"/>
    <property type="project" value="UniProtKB-SubCell"/>
</dbReference>
<dbReference type="InterPro" id="IPR044878">
    <property type="entry name" value="UbiA_sf"/>
</dbReference>
<evidence type="ECO:0000256" key="9">
    <source>
        <dbReference type="NCBIfam" id="TIGR00751"/>
    </source>
</evidence>
<dbReference type="Proteomes" id="UP000226525">
    <property type="component" value="Unassembled WGS sequence"/>
</dbReference>
<evidence type="ECO:0000256" key="2">
    <source>
        <dbReference type="ARBA" id="ARBA00022428"/>
    </source>
</evidence>
<dbReference type="InterPro" id="IPR004657">
    <property type="entry name" value="MenA"/>
</dbReference>
<reference evidence="11" key="1">
    <citation type="submission" date="2017-09" db="EMBL/GenBank/DDBJ databases">
        <title>The Reconstruction of 2,631 Draft Metagenome-Assembled Genomes from the Global Oceans.</title>
        <authorList>
            <person name="Tully B.J."/>
            <person name="Graham E.D."/>
            <person name="Heidelberg J.F."/>
        </authorList>
    </citation>
    <scope>NUCLEOTIDE SEQUENCE [LARGE SCALE GENOMIC DNA]</scope>
</reference>
<dbReference type="PANTHER" id="PTHR13929">
    <property type="entry name" value="1,4-DIHYDROXY-2-NAPHTHOATE OCTAPRENYLTRANSFERASE"/>
    <property type="match status" value="1"/>
</dbReference>
<dbReference type="CDD" id="cd13962">
    <property type="entry name" value="PT_UbiA_UBIAD1"/>
    <property type="match status" value="1"/>
</dbReference>
<dbReference type="PANTHER" id="PTHR13929:SF0">
    <property type="entry name" value="UBIA PRENYLTRANSFERASE DOMAIN-CONTAINING PROTEIN 1"/>
    <property type="match status" value="1"/>
</dbReference>
<evidence type="ECO:0000256" key="7">
    <source>
        <dbReference type="ARBA" id="ARBA00023136"/>
    </source>
</evidence>
<keyword evidence="7 8" id="KW-0472">Membrane</keyword>
<evidence type="ECO:0000256" key="5">
    <source>
        <dbReference type="ARBA" id="ARBA00022692"/>
    </source>
</evidence>
<dbReference type="EC" id="2.5.1.74" evidence="8 9"/>
<feature type="transmembrane region" description="Helical" evidence="8">
    <location>
        <begin position="102"/>
        <end position="119"/>
    </location>
</feature>
<dbReference type="HAMAP" id="MF_01937">
    <property type="entry name" value="MenA_1"/>
    <property type="match status" value="1"/>
</dbReference>
<evidence type="ECO:0000256" key="4">
    <source>
        <dbReference type="ARBA" id="ARBA00022679"/>
    </source>
</evidence>
<feature type="transmembrane region" description="Helical" evidence="8">
    <location>
        <begin position="281"/>
        <end position="305"/>
    </location>
</feature>
<feature type="transmembrane region" description="Helical" evidence="8">
    <location>
        <begin position="126"/>
        <end position="148"/>
    </location>
</feature>
<dbReference type="GO" id="GO:0042371">
    <property type="term" value="P:vitamin K biosynthetic process"/>
    <property type="evidence" value="ECO:0007669"/>
    <property type="project" value="TreeGrafter"/>
</dbReference>
<feature type="transmembrane region" description="Helical" evidence="8">
    <location>
        <begin position="227"/>
        <end position="244"/>
    </location>
</feature>
<accession>A0A2D6YLW4</accession>
<comment type="caution">
    <text evidence="10">The sequence shown here is derived from an EMBL/GenBank/DDBJ whole genome shotgun (WGS) entry which is preliminary data.</text>
</comment>
<feature type="transmembrane region" description="Helical" evidence="8">
    <location>
        <begin position="20"/>
        <end position="40"/>
    </location>
</feature>
<organism evidence="10 11">
    <name type="scientific">SAR324 cluster bacterium</name>
    <dbReference type="NCBI Taxonomy" id="2024889"/>
    <lineage>
        <taxon>Bacteria</taxon>
        <taxon>Deltaproteobacteria</taxon>
        <taxon>SAR324 cluster</taxon>
    </lineage>
</organism>
<comment type="subcellular location">
    <subcellularLocation>
        <location evidence="8">Cell membrane</location>
        <topology evidence="8">Multi-pass membrane protein</topology>
    </subcellularLocation>
    <subcellularLocation>
        <location evidence="1">Membrane</location>
        <topology evidence="1">Multi-pass membrane protein</topology>
    </subcellularLocation>
</comment>
<dbReference type="GO" id="GO:0046428">
    <property type="term" value="F:1,4-dihydroxy-2-naphthoate polyprenyltransferase activity"/>
    <property type="evidence" value="ECO:0007669"/>
    <property type="project" value="UniProtKB-UniRule"/>
</dbReference>
<keyword evidence="6 8" id="KW-1133">Transmembrane helix</keyword>
<feature type="transmembrane region" description="Helical" evidence="8">
    <location>
        <begin position="154"/>
        <end position="172"/>
    </location>
</feature>
<evidence type="ECO:0000256" key="3">
    <source>
        <dbReference type="ARBA" id="ARBA00022475"/>
    </source>
</evidence>
<evidence type="ECO:0000256" key="8">
    <source>
        <dbReference type="HAMAP-Rule" id="MF_01937"/>
    </source>
</evidence>